<evidence type="ECO:0000313" key="1">
    <source>
        <dbReference type="EMBL" id="HIQ29977.1"/>
    </source>
</evidence>
<protein>
    <submittedName>
        <fullName evidence="1">Uncharacterized protein</fullName>
    </submittedName>
</protein>
<name>A0A832ZX63_CALS0</name>
<reference evidence="1" key="1">
    <citation type="journal article" date="2020" name="ISME J.">
        <title>Gammaproteobacteria mediating utilization of methyl-, sulfur- and petroleum organic compounds in deep ocean hydrothermal plumes.</title>
        <authorList>
            <person name="Zhou Z."/>
            <person name="Liu Y."/>
            <person name="Pan J."/>
            <person name="Cron B.R."/>
            <person name="Toner B.M."/>
            <person name="Anantharaman K."/>
            <person name="Breier J.A."/>
            <person name="Dick G.J."/>
            <person name="Li M."/>
        </authorList>
    </citation>
    <scope>NUCLEOTIDE SEQUENCE</scope>
    <source>
        <strain evidence="1">SZUA-1515</strain>
    </source>
</reference>
<sequence>MGRVSKGVNCSVVGCSAKAEISLPADRVSRYLNVSKESRRAYLCKPHYKEFKRASKKEREMERARYSGL</sequence>
<evidence type="ECO:0000313" key="2">
    <source>
        <dbReference type="Proteomes" id="UP000608579"/>
    </source>
</evidence>
<dbReference type="Proteomes" id="UP000608579">
    <property type="component" value="Unassembled WGS sequence"/>
</dbReference>
<dbReference type="EMBL" id="DQVM01000105">
    <property type="protein sequence ID" value="HIQ29977.1"/>
    <property type="molecule type" value="Genomic_DNA"/>
</dbReference>
<gene>
    <name evidence="1" type="ORF">EYH45_05375</name>
</gene>
<proteinExistence type="predicted"/>
<dbReference type="AlphaFoldDB" id="A0A832ZX63"/>
<accession>A0A832ZX63</accession>
<comment type="caution">
    <text evidence="1">The sequence shown here is derived from an EMBL/GenBank/DDBJ whole genome shotgun (WGS) entry which is preliminary data.</text>
</comment>
<organism evidence="1 2">
    <name type="scientific">Caldiarchaeum subterraneum</name>
    <dbReference type="NCBI Taxonomy" id="311458"/>
    <lineage>
        <taxon>Archaea</taxon>
        <taxon>Nitrososphaerota</taxon>
        <taxon>Candidatus Caldarchaeales</taxon>
        <taxon>Candidatus Caldarchaeaceae</taxon>
        <taxon>Candidatus Caldarchaeum</taxon>
    </lineage>
</organism>